<dbReference type="SUPFAM" id="SSF46689">
    <property type="entry name" value="Homeodomain-like"/>
    <property type="match status" value="1"/>
</dbReference>
<dbReference type="PANTHER" id="PTHR30055">
    <property type="entry name" value="HTH-TYPE TRANSCRIPTIONAL REGULATOR RUTR"/>
    <property type="match status" value="1"/>
</dbReference>
<name>A0A0G3H5A9_9CORY</name>
<evidence type="ECO:0000256" key="3">
    <source>
        <dbReference type="ARBA" id="ARBA00023163"/>
    </source>
</evidence>
<dbReference type="SUPFAM" id="SSF48498">
    <property type="entry name" value="Tetracyclin repressor-like, C-terminal domain"/>
    <property type="match status" value="1"/>
</dbReference>
<evidence type="ECO:0000259" key="5">
    <source>
        <dbReference type="PROSITE" id="PS50977"/>
    </source>
</evidence>
<dbReference type="GO" id="GO:0000976">
    <property type="term" value="F:transcription cis-regulatory region binding"/>
    <property type="evidence" value="ECO:0007669"/>
    <property type="project" value="TreeGrafter"/>
</dbReference>
<dbReference type="Pfam" id="PF16859">
    <property type="entry name" value="TetR_C_11"/>
    <property type="match status" value="1"/>
</dbReference>
<dbReference type="Pfam" id="PF00440">
    <property type="entry name" value="TetR_N"/>
    <property type="match status" value="1"/>
</dbReference>
<keyword evidence="7" id="KW-1185">Reference proteome</keyword>
<dbReference type="PATRIC" id="fig|136857.5.peg.1137"/>
<evidence type="ECO:0000313" key="7">
    <source>
        <dbReference type="Proteomes" id="UP000035540"/>
    </source>
</evidence>
<dbReference type="InterPro" id="IPR036271">
    <property type="entry name" value="Tet_transcr_reg_TetR-rel_C_sf"/>
</dbReference>
<dbReference type="AlphaFoldDB" id="A0A0G3H5A9"/>
<proteinExistence type="predicted"/>
<accession>A0A0G3H5A9</accession>
<organism evidence="6 7">
    <name type="scientific">Corynebacterium testudinoris</name>
    <dbReference type="NCBI Taxonomy" id="136857"/>
    <lineage>
        <taxon>Bacteria</taxon>
        <taxon>Bacillati</taxon>
        <taxon>Actinomycetota</taxon>
        <taxon>Actinomycetes</taxon>
        <taxon>Mycobacteriales</taxon>
        <taxon>Corynebacteriaceae</taxon>
        <taxon>Corynebacterium</taxon>
    </lineage>
</organism>
<dbReference type="PROSITE" id="PS50977">
    <property type="entry name" value="HTH_TETR_2"/>
    <property type="match status" value="1"/>
</dbReference>
<dbReference type="KEGG" id="cted:CTEST_05715"/>
<dbReference type="PANTHER" id="PTHR30055:SF148">
    <property type="entry name" value="TETR-FAMILY TRANSCRIPTIONAL REGULATOR"/>
    <property type="match status" value="1"/>
</dbReference>
<evidence type="ECO:0000313" key="6">
    <source>
        <dbReference type="EMBL" id="AKK08589.1"/>
    </source>
</evidence>
<dbReference type="GO" id="GO:0003700">
    <property type="term" value="F:DNA-binding transcription factor activity"/>
    <property type="evidence" value="ECO:0007669"/>
    <property type="project" value="TreeGrafter"/>
</dbReference>
<dbReference type="InterPro" id="IPR011075">
    <property type="entry name" value="TetR_C"/>
</dbReference>
<evidence type="ECO:0000256" key="1">
    <source>
        <dbReference type="ARBA" id="ARBA00023015"/>
    </source>
</evidence>
<dbReference type="Gene3D" id="1.10.357.10">
    <property type="entry name" value="Tetracycline Repressor, domain 2"/>
    <property type="match status" value="1"/>
</dbReference>
<keyword evidence="3" id="KW-0804">Transcription</keyword>
<dbReference type="Gene3D" id="1.10.10.60">
    <property type="entry name" value="Homeodomain-like"/>
    <property type="match status" value="1"/>
</dbReference>
<reference evidence="7" key="2">
    <citation type="submission" date="2015-05" db="EMBL/GenBank/DDBJ databases">
        <title>Complete genome sequence of Corynebacterium testudinoris DSM 44614, recovered from necrotic lesions in the mouth of a tortoise.</title>
        <authorList>
            <person name="Ruckert C."/>
            <person name="Albersmeier A."/>
            <person name="Winkler A."/>
            <person name="Tauch A."/>
        </authorList>
    </citation>
    <scope>NUCLEOTIDE SEQUENCE [LARGE SCALE GENOMIC DNA]</scope>
    <source>
        <strain evidence="7">DSM 44614</strain>
    </source>
</reference>
<dbReference type="EMBL" id="CP011545">
    <property type="protein sequence ID" value="AKK08589.1"/>
    <property type="molecule type" value="Genomic_DNA"/>
</dbReference>
<keyword evidence="2 4" id="KW-0238">DNA-binding</keyword>
<reference evidence="6 7" key="1">
    <citation type="journal article" date="2015" name="Genome Announc.">
        <title>Complete Genome Sequence of the Type Strain Corynebacterium testudinoris DSM 44614, Recovered from Necrotic Lesions in the Mouth of a Tortoise.</title>
        <authorList>
            <person name="Ruckert C."/>
            <person name="Kriete M."/>
            <person name="Jaenicke S."/>
            <person name="Winkler A."/>
            <person name="Tauch A."/>
        </authorList>
    </citation>
    <scope>NUCLEOTIDE SEQUENCE [LARGE SCALE GENOMIC DNA]</scope>
    <source>
        <strain evidence="6 7">DSM 44614</strain>
    </source>
</reference>
<dbReference type="InterPro" id="IPR009057">
    <property type="entry name" value="Homeodomain-like_sf"/>
</dbReference>
<sequence length="204" mass="22658">MVRSGRPRKSQIKDNIVEAMAELVAEHGYASVTLDQVVTRAGSNKPAFYRRFRHLADVVPHILASRHGTDEDIDTGSLVGDLIEVQRRQYRLFTDPVITRGLTGWLAHVDSDPEVGAPFFRDYLIPRRAYTRVILDRARNRGEVTADVDANWIADLLTGPLFMRAVMPGLPPIDSALIAQSIHAALDSVGFHGNRPNIERLIAG</sequence>
<evidence type="ECO:0000256" key="2">
    <source>
        <dbReference type="ARBA" id="ARBA00023125"/>
    </source>
</evidence>
<feature type="domain" description="HTH tetR-type" evidence="5">
    <location>
        <begin position="10"/>
        <end position="70"/>
    </location>
</feature>
<keyword evidence="1" id="KW-0805">Transcription regulation</keyword>
<dbReference type="InterPro" id="IPR001647">
    <property type="entry name" value="HTH_TetR"/>
</dbReference>
<protein>
    <submittedName>
        <fullName evidence="6">Transcriptional regulator, TetR family</fullName>
    </submittedName>
</protein>
<dbReference type="InterPro" id="IPR050109">
    <property type="entry name" value="HTH-type_TetR-like_transc_reg"/>
</dbReference>
<dbReference type="Proteomes" id="UP000035540">
    <property type="component" value="Chromosome"/>
</dbReference>
<evidence type="ECO:0000256" key="4">
    <source>
        <dbReference type="PROSITE-ProRule" id="PRU00335"/>
    </source>
</evidence>
<gene>
    <name evidence="6" type="ORF">CTEST_05715</name>
</gene>
<feature type="DNA-binding region" description="H-T-H motif" evidence="4">
    <location>
        <begin position="33"/>
        <end position="52"/>
    </location>
</feature>